<dbReference type="OrthoDB" id="4379355at2"/>
<feature type="region of interest" description="Disordered" evidence="1">
    <location>
        <begin position="476"/>
        <end position="585"/>
    </location>
</feature>
<accession>L7LAV8</accession>
<feature type="signal peptide" evidence="2">
    <location>
        <begin position="1"/>
        <end position="40"/>
    </location>
</feature>
<proteinExistence type="predicted"/>
<dbReference type="EMBL" id="BANT01000036">
    <property type="protein sequence ID" value="GAC58275.1"/>
    <property type="molecule type" value="Genomic_DNA"/>
</dbReference>
<dbReference type="AlphaFoldDB" id="L7LAV8"/>
<sequence length="585" mass="59731">MATSINRRNRRRRKAGALVAVGASAALMGGVLAPAAPAQAAPLSIGDFGIPGISQACDAGDSTVATAGNGTGTRTADCTQASPWLLAQIGDGLLGLVLPDLANVITLGGMNGALATRGLEVEGDPRFWDPGNKTNIFIPGTATIAGSGYSTAITLLGGESKAKADYIMAGAIALAATGGIANADALFGVSVATAVGRPALLYHSLLFGDIGAPRIENSAKAKSLPMGFAIANSMLTLDEMIDPLYKEGSKYYVDRYRTSAVALGGVAAAFHAVDGSQGAVCTAVYAEARVHADKVGQDGEVKGTQRQNSCTSVLFIFQKQQNVDEYGGNVVYAIKNPFDMNMVSPYGDNIANFIVELQKIIDEVGSDMGLPSVPGPVMELVAGKFVPEFKSDIVRIVMTPDGPKLGSGLGDFFSRIFSEDGIGGLTGGLGNLFNGFSGLFNQTSFSANPAARSVNMPITLADVGADPITAPAMSKTISTSTPAELKSETQGTSTVELSTLSGDTGTDQQQTTKTATPDTTQPELNVSPTETPSTPDPAPVVTETPTAPSPSDQGSDTSNPSSESVNTGSDSGSATASEPELASVG</sequence>
<feature type="compositionally biased region" description="Polar residues" evidence="1">
    <location>
        <begin position="476"/>
        <end position="502"/>
    </location>
</feature>
<evidence type="ECO:0000313" key="4">
    <source>
        <dbReference type="Proteomes" id="UP000053405"/>
    </source>
</evidence>
<feature type="compositionally biased region" description="Low complexity" evidence="1">
    <location>
        <begin position="539"/>
        <end position="551"/>
    </location>
</feature>
<dbReference type="Proteomes" id="UP000053405">
    <property type="component" value="Unassembled WGS sequence"/>
</dbReference>
<dbReference type="RefSeq" id="WP_005942138.1">
    <property type="nucleotide sequence ID" value="NZ_ATVK01000057.1"/>
</dbReference>
<reference evidence="3 4" key="1">
    <citation type="submission" date="2012-12" db="EMBL/GenBank/DDBJ databases">
        <title>Whole genome shotgun sequence of Gordonia hirsuta NBRC 16056.</title>
        <authorList>
            <person name="Isaki-Nakamura S."/>
            <person name="Hosoyama A."/>
            <person name="Tsuchikane K."/>
            <person name="Katsumata H."/>
            <person name="Baba S."/>
            <person name="Yamazaki S."/>
            <person name="Fujita N."/>
        </authorList>
    </citation>
    <scope>NUCLEOTIDE SEQUENCE [LARGE SCALE GENOMIC DNA]</scope>
    <source>
        <strain evidence="3 4">NBRC 16056</strain>
    </source>
</reference>
<dbReference type="eggNOG" id="ENOG502ZJ0U">
    <property type="taxonomic scope" value="Bacteria"/>
</dbReference>
<keyword evidence="2" id="KW-0732">Signal</keyword>
<gene>
    <name evidence="3" type="ORF">GOHSU_36_00180</name>
</gene>
<evidence type="ECO:0000256" key="1">
    <source>
        <dbReference type="SAM" id="MobiDB-lite"/>
    </source>
</evidence>
<comment type="caution">
    <text evidence="3">The sequence shown here is derived from an EMBL/GenBank/DDBJ whole genome shotgun (WGS) entry which is preliminary data.</text>
</comment>
<feature type="compositionally biased region" description="Polar residues" evidence="1">
    <location>
        <begin position="522"/>
        <end position="533"/>
    </location>
</feature>
<dbReference type="STRING" id="1121927.GOHSU_36_00180"/>
<feature type="compositionally biased region" description="Low complexity" evidence="1">
    <location>
        <begin position="503"/>
        <end position="521"/>
    </location>
</feature>
<feature type="chain" id="PRO_5003979879" evidence="2">
    <location>
        <begin position="41"/>
        <end position="585"/>
    </location>
</feature>
<evidence type="ECO:0000256" key="2">
    <source>
        <dbReference type="SAM" id="SignalP"/>
    </source>
</evidence>
<evidence type="ECO:0000313" key="3">
    <source>
        <dbReference type="EMBL" id="GAC58275.1"/>
    </source>
</evidence>
<organism evidence="3 4">
    <name type="scientific">Gordonia hirsuta DSM 44140 = NBRC 16056</name>
    <dbReference type="NCBI Taxonomy" id="1121927"/>
    <lineage>
        <taxon>Bacteria</taxon>
        <taxon>Bacillati</taxon>
        <taxon>Actinomycetota</taxon>
        <taxon>Actinomycetes</taxon>
        <taxon>Mycobacteriales</taxon>
        <taxon>Gordoniaceae</taxon>
        <taxon>Gordonia</taxon>
    </lineage>
</organism>
<protein>
    <submittedName>
        <fullName evidence="3">Uncharacterized protein</fullName>
    </submittedName>
</protein>
<dbReference type="PROSITE" id="PS51318">
    <property type="entry name" value="TAT"/>
    <property type="match status" value="1"/>
</dbReference>
<feature type="compositionally biased region" description="Polar residues" evidence="1">
    <location>
        <begin position="552"/>
        <end position="576"/>
    </location>
</feature>
<dbReference type="InterPro" id="IPR006311">
    <property type="entry name" value="TAT_signal"/>
</dbReference>
<name>L7LAV8_9ACTN</name>
<keyword evidence="4" id="KW-1185">Reference proteome</keyword>